<keyword evidence="3" id="KW-1185">Reference proteome</keyword>
<sequence>MLRSHRTLEKEFKRALEELSRSNAKIAELDQTRQRRELSVADYTRLVAEKNQAVRARQQTIKDRDQVVVDLQAVTQMGSGMRSTRPPSWLRSMTYNTRIRSF</sequence>
<proteinExistence type="predicted"/>
<dbReference type="EMBL" id="JAGDFM010000103">
    <property type="protein sequence ID" value="KAG7386325.1"/>
    <property type="molecule type" value="Genomic_DNA"/>
</dbReference>
<name>A0A8T1VYI2_9STRA</name>
<evidence type="ECO:0000313" key="3">
    <source>
        <dbReference type="Proteomes" id="UP000694044"/>
    </source>
</evidence>
<evidence type="ECO:0000313" key="2">
    <source>
        <dbReference type="EMBL" id="KAG7386325.1"/>
    </source>
</evidence>
<gene>
    <name evidence="2" type="ORF">PHYPSEUDO_000453</name>
</gene>
<reference evidence="2" key="1">
    <citation type="submission" date="2021-02" db="EMBL/GenBank/DDBJ databases">
        <authorList>
            <person name="Palmer J.M."/>
        </authorList>
    </citation>
    <scope>NUCLEOTIDE SEQUENCE</scope>
    <source>
        <strain evidence="2">SCRP734</strain>
    </source>
</reference>
<protein>
    <submittedName>
        <fullName evidence="2">Uncharacterized protein</fullName>
    </submittedName>
</protein>
<feature type="coiled-coil region" evidence="1">
    <location>
        <begin position="5"/>
        <end position="32"/>
    </location>
</feature>
<accession>A0A8T1VYI2</accession>
<evidence type="ECO:0000256" key="1">
    <source>
        <dbReference type="SAM" id="Coils"/>
    </source>
</evidence>
<organism evidence="2 3">
    <name type="scientific">Phytophthora pseudosyringae</name>
    <dbReference type="NCBI Taxonomy" id="221518"/>
    <lineage>
        <taxon>Eukaryota</taxon>
        <taxon>Sar</taxon>
        <taxon>Stramenopiles</taxon>
        <taxon>Oomycota</taxon>
        <taxon>Peronosporomycetes</taxon>
        <taxon>Peronosporales</taxon>
        <taxon>Peronosporaceae</taxon>
        <taxon>Phytophthora</taxon>
    </lineage>
</organism>
<dbReference type="AlphaFoldDB" id="A0A8T1VYI2"/>
<dbReference type="Proteomes" id="UP000694044">
    <property type="component" value="Unassembled WGS sequence"/>
</dbReference>
<comment type="caution">
    <text evidence="2">The sequence shown here is derived from an EMBL/GenBank/DDBJ whole genome shotgun (WGS) entry which is preliminary data.</text>
</comment>
<keyword evidence="1" id="KW-0175">Coiled coil</keyword>